<dbReference type="NCBIfam" id="NF009675">
    <property type="entry name" value="PRK13196.1"/>
    <property type="match status" value="1"/>
</dbReference>
<dbReference type="AlphaFoldDB" id="A0A0A7KHM6"/>
<evidence type="ECO:0000256" key="1">
    <source>
        <dbReference type="ARBA" id="ARBA00001770"/>
    </source>
</evidence>
<dbReference type="EC" id="3.4.19.3" evidence="9"/>
<sequence length="218" mass="23199">MPKLLLTGFEPFHTHPDNPSARAAAALDGLEVGGMHVVSALLPVEPHSAGEALEALLERHQPAAVLLTGLAAGRPQVTLERVALNVMDFNIPDNAGNTYRDAPAHPHDDAPPAYLSTLPLRPILSAWQAAGIPGHISNTAGLYVCNFVMYRARHWLTARGPGDVPCGFLHLPANPAVALAVPEDRPPLPYLPQDEITRAVRVAAEVLGQGARAHTYSD</sequence>
<dbReference type="EMBL" id="CP010028">
    <property type="protein sequence ID" value="AIZ45687.1"/>
    <property type="molecule type" value="Genomic_DNA"/>
</dbReference>
<dbReference type="InterPro" id="IPR033693">
    <property type="entry name" value="PGPEP1_Glu_AS"/>
</dbReference>
<organism evidence="11 12">
    <name type="scientific">Deinococcus radiopugnans</name>
    <dbReference type="NCBI Taxonomy" id="57497"/>
    <lineage>
        <taxon>Bacteria</taxon>
        <taxon>Thermotogati</taxon>
        <taxon>Deinococcota</taxon>
        <taxon>Deinococci</taxon>
        <taxon>Deinococcales</taxon>
        <taxon>Deinococcaceae</taxon>
        <taxon>Deinococcus</taxon>
    </lineage>
</organism>
<dbReference type="InterPro" id="IPR000816">
    <property type="entry name" value="Peptidase_C15"/>
</dbReference>
<evidence type="ECO:0000256" key="7">
    <source>
        <dbReference type="ARBA" id="ARBA00022801"/>
    </source>
</evidence>
<dbReference type="HOGENOM" id="CLU_043960_4_0_0"/>
<accession>A0A0A7KHM6</accession>
<feature type="active site" evidence="10">
    <location>
        <position position="145"/>
    </location>
</feature>
<dbReference type="PIRSF" id="PIRSF015592">
    <property type="entry name" value="Prld-crbxl_pptds"/>
    <property type="match status" value="1"/>
</dbReference>
<evidence type="ECO:0000256" key="9">
    <source>
        <dbReference type="PROSITE-ProRule" id="PRU10076"/>
    </source>
</evidence>
<dbReference type="KEGG" id="dsw:QR90_12310"/>
<keyword evidence="7 11" id="KW-0378">Hydrolase</keyword>
<proteinExistence type="inferred from homology"/>
<comment type="function">
    <text evidence="2">Removes 5-oxoproline from various penultimate amino acid residues except L-proline.</text>
</comment>
<evidence type="ECO:0000256" key="4">
    <source>
        <dbReference type="ARBA" id="ARBA00006641"/>
    </source>
</evidence>
<protein>
    <recommendedName>
        <fullName evidence="9">Pyroglutamyl-peptidase I</fullName>
        <ecNumber evidence="9">3.4.19.3</ecNumber>
    </recommendedName>
</protein>
<dbReference type="PROSITE" id="PS01334">
    <property type="entry name" value="PYRASE_CYS"/>
    <property type="match status" value="1"/>
</dbReference>
<dbReference type="InterPro" id="IPR036440">
    <property type="entry name" value="Peptidase_C15-like_sf"/>
</dbReference>
<dbReference type="PROSITE" id="PS01333">
    <property type="entry name" value="PYRASE_GLU"/>
    <property type="match status" value="1"/>
</dbReference>
<dbReference type="InterPro" id="IPR016125">
    <property type="entry name" value="Peptidase_C15-like"/>
</dbReference>
<keyword evidence="5" id="KW-0963">Cytoplasm</keyword>
<comment type="subcellular location">
    <subcellularLocation>
        <location evidence="3">Cytoplasm</location>
    </subcellularLocation>
</comment>
<comment type="similarity">
    <text evidence="4">Belongs to the peptidase C15 family.</text>
</comment>
<dbReference type="RefSeq" id="WP_039684923.1">
    <property type="nucleotide sequence ID" value="NZ_CP010028.1"/>
</dbReference>
<dbReference type="Pfam" id="PF01470">
    <property type="entry name" value="Peptidase_C15"/>
    <property type="match status" value="1"/>
</dbReference>
<gene>
    <name evidence="11" type="ORF">QR90_12310</name>
</gene>
<evidence type="ECO:0000313" key="12">
    <source>
        <dbReference type="Proteomes" id="UP000030634"/>
    </source>
</evidence>
<dbReference type="PRINTS" id="PR00706">
    <property type="entry name" value="PYROGLUPTASE"/>
</dbReference>
<evidence type="ECO:0000256" key="10">
    <source>
        <dbReference type="PROSITE-ProRule" id="PRU10077"/>
    </source>
</evidence>
<comment type="catalytic activity">
    <reaction evidence="1 9">
        <text>Release of an N-terminal pyroglutamyl group from a polypeptide, the second amino acid generally not being Pro.</text>
        <dbReference type="EC" id="3.4.19.3"/>
    </reaction>
</comment>
<dbReference type="Gene3D" id="3.40.630.20">
    <property type="entry name" value="Peptidase C15, pyroglutamyl peptidase I-like"/>
    <property type="match status" value="1"/>
</dbReference>
<dbReference type="CDD" id="cd00501">
    <property type="entry name" value="Peptidase_C15"/>
    <property type="match status" value="1"/>
</dbReference>
<feature type="active site" evidence="9">
    <location>
        <position position="80"/>
    </location>
</feature>
<dbReference type="STRING" id="1182571.QR90_12310"/>
<dbReference type="SUPFAM" id="SSF53182">
    <property type="entry name" value="Pyrrolidone carboxyl peptidase (pyroglutamate aminopeptidase)"/>
    <property type="match status" value="1"/>
</dbReference>
<dbReference type="PANTHER" id="PTHR23402:SF1">
    <property type="entry name" value="PYROGLUTAMYL-PEPTIDASE I"/>
    <property type="match status" value="1"/>
</dbReference>
<dbReference type="GO" id="GO:0016920">
    <property type="term" value="F:pyroglutamyl-peptidase activity"/>
    <property type="evidence" value="ECO:0007669"/>
    <property type="project" value="UniProtKB-EC"/>
</dbReference>
<keyword evidence="6" id="KW-0645">Protease</keyword>
<evidence type="ECO:0000313" key="11">
    <source>
        <dbReference type="EMBL" id="AIZ45687.1"/>
    </source>
</evidence>
<dbReference type="GO" id="GO:0005829">
    <property type="term" value="C:cytosol"/>
    <property type="evidence" value="ECO:0007669"/>
    <property type="project" value="InterPro"/>
</dbReference>
<reference evidence="12" key="1">
    <citation type="submission" date="2014-11" db="EMBL/GenBank/DDBJ databases">
        <title>Hymenobacter sp. DG25B genome submission.</title>
        <authorList>
            <person name="Jung H.-Y."/>
            <person name="Kim M.K."/>
            <person name="Srinivasan S."/>
            <person name="Lim S."/>
        </authorList>
    </citation>
    <scope>NUCLEOTIDE SEQUENCE [LARGE SCALE GENOMIC DNA]</scope>
    <source>
        <strain evidence="12">DY59</strain>
    </source>
</reference>
<dbReference type="PANTHER" id="PTHR23402">
    <property type="entry name" value="PROTEASE FAMILY C15 PYROGLUTAMYL-PEPTIDASE I-RELATED"/>
    <property type="match status" value="1"/>
</dbReference>
<dbReference type="InterPro" id="IPR033694">
    <property type="entry name" value="PGPEP1_Cys_AS"/>
</dbReference>
<evidence type="ECO:0000256" key="3">
    <source>
        <dbReference type="ARBA" id="ARBA00004496"/>
    </source>
</evidence>
<dbReference type="GO" id="GO:0006508">
    <property type="term" value="P:proteolysis"/>
    <property type="evidence" value="ECO:0007669"/>
    <property type="project" value="UniProtKB-KW"/>
</dbReference>
<keyword evidence="8" id="KW-0788">Thiol protease</keyword>
<evidence type="ECO:0000256" key="5">
    <source>
        <dbReference type="ARBA" id="ARBA00022490"/>
    </source>
</evidence>
<evidence type="ECO:0000256" key="2">
    <source>
        <dbReference type="ARBA" id="ARBA00002280"/>
    </source>
</evidence>
<evidence type="ECO:0000256" key="6">
    <source>
        <dbReference type="ARBA" id="ARBA00022670"/>
    </source>
</evidence>
<evidence type="ECO:0000256" key="8">
    <source>
        <dbReference type="ARBA" id="ARBA00022807"/>
    </source>
</evidence>
<dbReference type="Proteomes" id="UP000030634">
    <property type="component" value="Chromosome"/>
</dbReference>
<name>A0A0A7KHM6_9DEIO</name>